<reference evidence="2 3" key="1">
    <citation type="submission" date="2024-09" db="EMBL/GenBank/DDBJ databases">
        <authorList>
            <person name="Sun Q."/>
            <person name="Mori K."/>
        </authorList>
    </citation>
    <scope>NUCLEOTIDE SEQUENCE [LARGE SCALE GENOMIC DNA]</scope>
    <source>
        <strain evidence="2 3">NCAIM B.02481</strain>
    </source>
</reference>
<comment type="caution">
    <text evidence="2">The sequence shown here is derived from an EMBL/GenBank/DDBJ whole genome shotgun (WGS) entry which is preliminary data.</text>
</comment>
<sequence>MRKLSTIDAELTALEKRKQQLLQERDAALRNITVIEATTCRANETETLFI</sequence>
<keyword evidence="1" id="KW-0175">Coiled coil</keyword>
<keyword evidence="3" id="KW-1185">Reference proteome</keyword>
<dbReference type="RefSeq" id="WP_386065360.1">
    <property type="nucleotide sequence ID" value="NZ_JBHLTQ010000018.1"/>
</dbReference>
<accession>A0ABV6QCA1</accession>
<name>A0ABV6QCA1_9FLAO</name>
<gene>
    <name evidence="2" type="ORF">ACFFGA_15280</name>
</gene>
<evidence type="ECO:0000313" key="3">
    <source>
        <dbReference type="Proteomes" id="UP001589832"/>
    </source>
</evidence>
<organism evidence="2 3">
    <name type="scientific">Winogradskyella pulchriflava</name>
    <dbReference type="NCBI Taxonomy" id="1110688"/>
    <lineage>
        <taxon>Bacteria</taxon>
        <taxon>Pseudomonadati</taxon>
        <taxon>Bacteroidota</taxon>
        <taxon>Flavobacteriia</taxon>
        <taxon>Flavobacteriales</taxon>
        <taxon>Flavobacteriaceae</taxon>
        <taxon>Winogradskyella</taxon>
    </lineage>
</organism>
<feature type="coiled-coil region" evidence="1">
    <location>
        <begin position="4"/>
        <end position="31"/>
    </location>
</feature>
<protein>
    <submittedName>
        <fullName evidence="2">Uncharacterized protein</fullName>
    </submittedName>
</protein>
<proteinExistence type="predicted"/>
<evidence type="ECO:0000313" key="2">
    <source>
        <dbReference type="EMBL" id="MFC0605923.1"/>
    </source>
</evidence>
<dbReference type="EMBL" id="JBHLTQ010000018">
    <property type="protein sequence ID" value="MFC0605923.1"/>
    <property type="molecule type" value="Genomic_DNA"/>
</dbReference>
<dbReference type="Proteomes" id="UP001589832">
    <property type="component" value="Unassembled WGS sequence"/>
</dbReference>
<evidence type="ECO:0000256" key="1">
    <source>
        <dbReference type="SAM" id="Coils"/>
    </source>
</evidence>